<evidence type="ECO:0000313" key="2">
    <source>
        <dbReference type="EMBL" id="JAD66158.1"/>
    </source>
</evidence>
<dbReference type="EMBL" id="GBRH01231737">
    <property type="protein sequence ID" value="JAD66158.1"/>
    <property type="molecule type" value="Transcribed_RNA"/>
</dbReference>
<proteinExistence type="predicted"/>
<feature type="region of interest" description="Disordered" evidence="1">
    <location>
        <begin position="1"/>
        <end position="28"/>
    </location>
</feature>
<name>A0A0A9BVE5_ARUDO</name>
<feature type="compositionally biased region" description="Polar residues" evidence="1">
    <location>
        <begin position="1"/>
        <end position="16"/>
    </location>
</feature>
<reference evidence="2" key="1">
    <citation type="submission" date="2014-09" db="EMBL/GenBank/DDBJ databases">
        <authorList>
            <person name="Magalhaes I.L.F."/>
            <person name="Oliveira U."/>
            <person name="Santos F.R."/>
            <person name="Vidigal T.H.D.A."/>
            <person name="Brescovit A.D."/>
            <person name="Santos A.J."/>
        </authorList>
    </citation>
    <scope>NUCLEOTIDE SEQUENCE</scope>
    <source>
        <tissue evidence="2">Shoot tissue taken approximately 20 cm above the soil surface</tissue>
    </source>
</reference>
<organism evidence="2">
    <name type="scientific">Arundo donax</name>
    <name type="common">Giant reed</name>
    <name type="synonym">Donax arundinaceus</name>
    <dbReference type="NCBI Taxonomy" id="35708"/>
    <lineage>
        <taxon>Eukaryota</taxon>
        <taxon>Viridiplantae</taxon>
        <taxon>Streptophyta</taxon>
        <taxon>Embryophyta</taxon>
        <taxon>Tracheophyta</taxon>
        <taxon>Spermatophyta</taxon>
        <taxon>Magnoliopsida</taxon>
        <taxon>Liliopsida</taxon>
        <taxon>Poales</taxon>
        <taxon>Poaceae</taxon>
        <taxon>PACMAD clade</taxon>
        <taxon>Arundinoideae</taxon>
        <taxon>Arundineae</taxon>
        <taxon>Arundo</taxon>
    </lineage>
</organism>
<protein>
    <submittedName>
        <fullName evidence="2">Uncharacterized protein</fullName>
    </submittedName>
</protein>
<evidence type="ECO:0000256" key="1">
    <source>
        <dbReference type="SAM" id="MobiDB-lite"/>
    </source>
</evidence>
<accession>A0A0A9BVE5</accession>
<sequence length="28" mass="3169">MGTTFPGQGMWHSSTFLVDIRQPDTDDE</sequence>
<dbReference type="AlphaFoldDB" id="A0A0A9BVE5"/>
<reference evidence="2" key="2">
    <citation type="journal article" date="2015" name="Data Brief">
        <title>Shoot transcriptome of the giant reed, Arundo donax.</title>
        <authorList>
            <person name="Barrero R.A."/>
            <person name="Guerrero F.D."/>
            <person name="Moolhuijzen P."/>
            <person name="Goolsby J.A."/>
            <person name="Tidwell J."/>
            <person name="Bellgard S.E."/>
            <person name="Bellgard M.I."/>
        </authorList>
    </citation>
    <scope>NUCLEOTIDE SEQUENCE</scope>
    <source>
        <tissue evidence="2">Shoot tissue taken approximately 20 cm above the soil surface</tissue>
    </source>
</reference>